<keyword evidence="2" id="KW-1185">Reference proteome</keyword>
<comment type="caution">
    <text evidence="1">The sequence shown here is derived from an EMBL/GenBank/DDBJ whole genome shotgun (WGS) entry which is preliminary data.</text>
</comment>
<dbReference type="AlphaFoldDB" id="A0AAV5KGN6"/>
<evidence type="ECO:0000313" key="2">
    <source>
        <dbReference type="Proteomes" id="UP001054252"/>
    </source>
</evidence>
<organism evidence="1 2">
    <name type="scientific">Rubroshorea leprosula</name>
    <dbReference type="NCBI Taxonomy" id="152421"/>
    <lineage>
        <taxon>Eukaryota</taxon>
        <taxon>Viridiplantae</taxon>
        <taxon>Streptophyta</taxon>
        <taxon>Embryophyta</taxon>
        <taxon>Tracheophyta</taxon>
        <taxon>Spermatophyta</taxon>
        <taxon>Magnoliopsida</taxon>
        <taxon>eudicotyledons</taxon>
        <taxon>Gunneridae</taxon>
        <taxon>Pentapetalae</taxon>
        <taxon>rosids</taxon>
        <taxon>malvids</taxon>
        <taxon>Malvales</taxon>
        <taxon>Dipterocarpaceae</taxon>
        <taxon>Rubroshorea</taxon>
    </lineage>
</organism>
<reference evidence="1 2" key="1">
    <citation type="journal article" date="2021" name="Commun. Biol.">
        <title>The genome of Shorea leprosula (Dipterocarpaceae) highlights the ecological relevance of drought in aseasonal tropical rainforests.</title>
        <authorList>
            <person name="Ng K.K.S."/>
            <person name="Kobayashi M.J."/>
            <person name="Fawcett J.A."/>
            <person name="Hatakeyama M."/>
            <person name="Paape T."/>
            <person name="Ng C.H."/>
            <person name="Ang C.C."/>
            <person name="Tnah L.H."/>
            <person name="Lee C.T."/>
            <person name="Nishiyama T."/>
            <person name="Sese J."/>
            <person name="O'Brien M.J."/>
            <person name="Copetti D."/>
            <person name="Mohd Noor M.I."/>
            <person name="Ong R.C."/>
            <person name="Putra M."/>
            <person name="Sireger I.Z."/>
            <person name="Indrioko S."/>
            <person name="Kosugi Y."/>
            <person name="Izuno A."/>
            <person name="Isagi Y."/>
            <person name="Lee S.L."/>
            <person name="Shimizu K.K."/>
        </authorList>
    </citation>
    <scope>NUCLEOTIDE SEQUENCE [LARGE SCALE GENOMIC DNA]</scope>
    <source>
        <strain evidence="1">214</strain>
    </source>
</reference>
<accession>A0AAV5KGN6</accession>
<dbReference type="EMBL" id="BPVZ01000064">
    <property type="protein sequence ID" value="GKV23755.1"/>
    <property type="molecule type" value="Genomic_DNA"/>
</dbReference>
<sequence length="43" mass="5308">MSRFKVLHRYLQIPWPSNFQPSFVPYLSFYSNHIQAYKSKKSW</sequence>
<gene>
    <name evidence="1" type="ORF">SLEP1_g33451</name>
</gene>
<dbReference type="Proteomes" id="UP001054252">
    <property type="component" value="Unassembled WGS sequence"/>
</dbReference>
<proteinExistence type="predicted"/>
<evidence type="ECO:0000313" key="1">
    <source>
        <dbReference type="EMBL" id="GKV23755.1"/>
    </source>
</evidence>
<protein>
    <submittedName>
        <fullName evidence="1">Uncharacterized protein</fullName>
    </submittedName>
</protein>
<name>A0AAV5KGN6_9ROSI</name>